<accession>A0AAV3TZ85</accession>
<sequence length="81" mass="8845">MCQINVRVTLVVFPFVELFVLALPAKSGGRNPAIIRVNLHISALVALGVNGYTLSRIFCDLCTVYYDIGAVHPKALWQGTV</sequence>
<reference evidence="2" key="1">
    <citation type="journal article" date="2019" name="Int. J. Syst. Evol. Microbiol.">
        <title>The Global Catalogue of Microorganisms (GCM) 10K type strain sequencing project: providing services to taxonomists for standard genome sequencing and annotation.</title>
        <authorList>
            <consortium name="The Broad Institute Genomics Platform"/>
            <consortium name="The Broad Institute Genome Sequencing Center for Infectious Disease"/>
            <person name="Wu L."/>
            <person name="Ma J."/>
        </authorList>
    </citation>
    <scope>NUCLEOTIDE SEQUENCE [LARGE SCALE GENOMIC DNA]</scope>
    <source>
        <strain evidence="2">JCM 19134</strain>
    </source>
</reference>
<evidence type="ECO:0000313" key="2">
    <source>
        <dbReference type="Proteomes" id="UP001409585"/>
    </source>
</evidence>
<name>A0AAV3TZ85_9ALTE</name>
<dbReference type="EMBL" id="BAABLX010000007">
    <property type="protein sequence ID" value="GAA4934617.1"/>
    <property type="molecule type" value="Genomic_DNA"/>
</dbReference>
<evidence type="ECO:0008006" key="3">
    <source>
        <dbReference type="Google" id="ProtNLM"/>
    </source>
</evidence>
<dbReference type="Proteomes" id="UP001409585">
    <property type="component" value="Unassembled WGS sequence"/>
</dbReference>
<evidence type="ECO:0000313" key="1">
    <source>
        <dbReference type="EMBL" id="GAA4934617.1"/>
    </source>
</evidence>
<protein>
    <recommendedName>
        <fullName evidence="3">Secreted protein</fullName>
    </recommendedName>
</protein>
<keyword evidence="2" id="KW-1185">Reference proteome</keyword>
<comment type="caution">
    <text evidence="1">The sequence shown here is derived from an EMBL/GenBank/DDBJ whole genome shotgun (WGS) entry which is preliminary data.</text>
</comment>
<proteinExistence type="predicted"/>
<organism evidence="1 2">
    <name type="scientific">Halioxenophilus aromaticivorans</name>
    <dbReference type="NCBI Taxonomy" id="1306992"/>
    <lineage>
        <taxon>Bacteria</taxon>
        <taxon>Pseudomonadati</taxon>
        <taxon>Pseudomonadota</taxon>
        <taxon>Gammaproteobacteria</taxon>
        <taxon>Alteromonadales</taxon>
        <taxon>Alteromonadaceae</taxon>
        <taxon>Halioxenophilus</taxon>
    </lineage>
</organism>
<gene>
    <name evidence="1" type="ORF">GCM10025791_09480</name>
</gene>
<dbReference type="AlphaFoldDB" id="A0AAV3TZ85"/>
<dbReference type="RefSeq" id="WP_390517917.1">
    <property type="nucleotide sequence ID" value="NZ_AP031496.1"/>
</dbReference>